<evidence type="ECO:0000313" key="2">
    <source>
        <dbReference type="Proteomes" id="UP000193685"/>
    </source>
</evidence>
<reference evidence="1 2" key="1">
    <citation type="submission" date="2016-07" db="EMBL/GenBank/DDBJ databases">
        <title>Pervasive Adenine N6-methylation of Active Genes in Fungi.</title>
        <authorList>
            <consortium name="DOE Joint Genome Institute"/>
            <person name="Mondo S.J."/>
            <person name="Dannebaum R.O."/>
            <person name="Kuo R.C."/>
            <person name="Labutti K."/>
            <person name="Haridas S."/>
            <person name="Kuo A."/>
            <person name="Salamov A."/>
            <person name="Ahrendt S.R."/>
            <person name="Lipzen A."/>
            <person name="Sullivan W."/>
            <person name="Andreopoulos W.B."/>
            <person name="Clum A."/>
            <person name="Lindquist E."/>
            <person name="Daum C."/>
            <person name="Ramamoorthy G.K."/>
            <person name="Gryganskyi A."/>
            <person name="Culley D."/>
            <person name="Magnuson J.K."/>
            <person name="James T.Y."/>
            <person name="O'Malley M.A."/>
            <person name="Stajich J.E."/>
            <person name="Spatafora J.W."/>
            <person name="Visel A."/>
            <person name="Grigoriev I.V."/>
        </authorList>
    </citation>
    <scope>NUCLEOTIDE SEQUENCE [LARGE SCALE GENOMIC DNA]</scope>
    <source>
        <strain evidence="1 2">12-1054</strain>
    </source>
</reference>
<gene>
    <name evidence="1" type="ORF">BCR37DRAFT_381419</name>
</gene>
<dbReference type="EMBL" id="MCFI01000014">
    <property type="protein sequence ID" value="ORY79987.1"/>
    <property type="molecule type" value="Genomic_DNA"/>
</dbReference>
<accession>A0A1Y2F8N6</accession>
<protein>
    <submittedName>
        <fullName evidence="1">Uncharacterized protein</fullName>
    </submittedName>
</protein>
<evidence type="ECO:0000313" key="1">
    <source>
        <dbReference type="EMBL" id="ORY79987.1"/>
    </source>
</evidence>
<dbReference type="RefSeq" id="XP_040724121.1">
    <property type="nucleotide sequence ID" value="XM_040869693.1"/>
</dbReference>
<name>A0A1Y2F8N6_PROLT</name>
<keyword evidence="2" id="KW-1185">Reference proteome</keyword>
<comment type="caution">
    <text evidence="1">The sequence shown here is derived from an EMBL/GenBank/DDBJ whole genome shotgun (WGS) entry which is preliminary data.</text>
</comment>
<organism evidence="1 2">
    <name type="scientific">Protomyces lactucae-debilis</name>
    <dbReference type="NCBI Taxonomy" id="2754530"/>
    <lineage>
        <taxon>Eukaryota</taxon>
        <taxon>Fungi</taxon>
        <taxon>Dikarya</taxon>
        <taxon>Ascomycota</taxon>
        <taxon>Taphrinomycotina</taxon>
        <taxon>Taphrinomycetes</taxon>
        <taxon>Taphrinales</taxon>
        <taxon>Protomycetaceae</taxon>
        <taxon>Protomyces</taxon>
    </lineage>
</organism>
<sequence length="147" mass="16848">MPKGGKIIRIYQVKQCCTACAIQIALSYDRALAHLLQLQPDLAETDARDLLQLTPNMLNPTKKRWRLERCLFARDALDSIHERYRASGLSMIEFAKTQPPSLLQTALIQHIDKCYTDCTMLVASRQDLWKGATMACKMQLTRIFDVY</sequence>
<dbReference type="GeneID" id="63786292"/>
<proteinExistence type="predicted"/>
<dbReference type="AlphaFoldDB" id="A0A1Y2F8N6"/>
<dbReference type="Proteomes" id="UP000193685">
    <property type="component" value="Unassembled WGS sequence"/>
</dbReference>